<organism evidence="1 2">
    <name type="scientific">Jimgerdemannia flammicorona</name>
    <dbReference type="NCBI Taxonomy" id="994334"/>
    <lineage>
        <taxon>Eukaryota</taxon>
        <taxon>Fungi</taxon>
        <taxon>Fungi incertae sedis</taxon>
        <taxon>Mucoromycota</taxon>
        <taxon>Mucoromycotina</taxon>
        <taxon>Endogonomycetes</taxon>
        <taxon>Endogonales</taxon>
        <taxon>Endogonaceae</taxon>
        <taxon>Jimgerdemannia</taxon>
    </lineage>
</organism>
<dbReference type="Pfam" id="PF00400">
    <property type="entry name" value="WD40"/>
    <property type="match status" value="6"/>
</dbReference>
<dbReference type="OrthoDB" id="190105at2759"/>
<proteinExistence type="predicted"/>
<dbReference type="CDD" id="cd00200">
    <property type="entry name" value="WD40"/>
    <property type="match status" value="1"/>
</dbReference>
<dbReference type="InterPro" id="IPR015943">
    <property type="entry name" value="WD40/YVTN_repeat-like_dom_sf"/>
</dbReference>
<dbReference type="InterPro" id="IPR001680">
    <property type="entry name" value="WD40_rpt"/>
</dbReference>
<sequence length="559" mass="62713">MNFMELCSPNDDISPPVTPPPSCVPTSSSSPSGSGSPNSSHPRPSQRLRSSSYIDPTFNDNPYQLATIFNNSQLDFIRQIKNCFQQLDGQQRQFFLQEIIGVCDNSQLLFVSNLISPKLKIDFLKALPIEISLHILGFIDNPKTLSRAACVSTFWNSLLKDESTWKRLCNRHQFRRRNSSITGGSLMGPPARRLNFSYRDYFKRRYNIESSWAHGGKVKTFYDSSDSGLVTSLQFDDEVIVVGCDNHKIEVFDVNTGARIRTLEGHEGGVWALQFKGGETFDKERLLVSGGCDRDVRVWNLTTGRIRHVLRGHTSTVRCLKMKDKKLAVTGSRDMTLRVWDLERGVLKHVLVGHQASVRCLDIHGDLVVSGSYDSTARVWDMNTGQCLHVLQGHYSQIYAIAFDGDKIVTGSLDSNIRVWSPTTGQCLATLHGHTSLVGQLQMQGSTLVSGGSDGVLRVWDMDSYECMHRLAAHDNSVTCLQFDDKRMISGGNDGRVKLWDIKTGQLIRCFTQPAKTIWRLAFNDTKSVVIMQRMGGQNRDEGKTVMELHDFDSGEMCE</sequence>
<dbReference type="PANTHER" id="PTHR22847">
    <property type="entry name" value="WD40 REPEAT PROTEIN"/>
    <property type="match status" value="1"/>
</dbReference>
<dbReference type="InterPro" id="IPR019775">
    <property type="entry name" value="WD40_repeat_CS"/>
</dbReference>
<evidence type="ECO:0000313" key="2">
    <source>
        <dbReference type="Proteomes" id="UP000268093"/>
    </source>
</evidence>
<dbReference type="InterPro" id="IPR001810">
    <property type="entry name" value="F-box_dom"/>
</dbReference>
<dbReference type="InterPro" id="IPR036322">
    <property type="entry name" value="WD40_repeat_dom_sf"/>
</dbReference>
<reference evidence="1 2" key="1">
    <citation type="journal article" date="2018" name="New Phytol.">
        <title>Phylogenomics of Endogonaceae and evolution of mycorrhizas within Mucoromycota.</title>
        <authorList>
            <person name="Chang Y."/>
            <person name="Desiro A."/>
            <person name="Na H."/>
            <person name="Sandor L."/>
            <person name="Lipzen A."/>
            <person name="Clum A."/>
            <person name="Barry K."/>
            <person name="Grigoriev I.V."/>
            <person name="Martin F.M."/>
            <person name="Stajich J.E."/>
            <person name="Smith M.E."/>
            <person name="Bonito G."/>
            <person name="Spatafora J.W."/>
        </authorList>
    </citation>
    <scope>NUCLEOTIDE SEQUENCE [LARGE SCALE GENOMIC DNA]</scope>
    <source>
        <strain evidence="1 2">GMNB39</strain>
    </source>
</reference>
<dbReference type="PANTHER" id="PTHR22847:SF732">
    <property type="entry name" value="F-BOX DOMAIN-CONTAINING PROTEIN"/>
    <property type="match status" value="1"/>
</dbReference>
<gene>
    <name evidence="1" type="ORF">BC936DRAFT_137525</name>
</gene>
<dbReference type="PROSITE" id="PS50294">
    <property type="entry name" value="WD_REPEATS_REGION"/>
    <property type="match status" value="6"/>
</dbReference>
<dbReference type="SMART" id="SM00256">
    <property type="entry name" value="FBOX"/>
    <property type="match status" value="1"/>
</dbReference>
<dbReference type="PROSITE" id="PS50181">
    <property type="entry name" value="FBOX"/>
    <property type="match status" value="1"/>
</dbReference>
<dbReference type="Pfam" id="PF12937">
    <property type="entry name" value="F-box-like"/>
    <property type="match status" value="1"/>
</dbReference>
<keyword evidence="2" id="KW-1185">Reference proteome</keyword>
<dbReference type="Proteomes" id="UP000268093">
    <property type="component" value="Unassembled WGS sequence"/>
</dbReference>
<dbReference type="Gene3D" id="2.130.10.10">
    <property type="entry name" value="YVTN repeat-like/Quinoprotein amine dehydrogenase"/>
    <property type="match status" value="1"/>
</dbReference>
<dbReference type="EMBL" id="RBNI01011547">
    <property type="protein sequence ID" value="RUP43167.1"/>
    <property type="molecule type" value="Genomic_DNA"/>
</dbReference>
<evidence type="ECO:0000313" key="1">
    <source>
        <dbReference type="EMBL" id="RUP43167.1"/>
    </source>
</evidence>
<dbReference type="SUPFAM" id="SSF50978">
    <property type="entry name" value="WD40 repeat-like"/>
    <property type="match status" value="1"/>
</dbReference>
<dbReference type="PRINTS" id="PR00320">
    <property type="entry name" value="GPROTEINBRPT"/>
</dbReference>
<dbReference type="SUPFAM" id="SSF81383">
    <property type="entry name" value="F-box domain"/>
    <property type="match status" value="1"/>
</dbReference>
<name>A0A433CX53_9FUNG</name>
<dbReference type="InterPro" id="IPR020472">
    <property type="entry name" value="WD40_PAC1"/>
</dbReference>
<dbReference type="SMART" id="SM00320">
    <property type="entry name" value="WD40"/>
    <property type="match status" value="7"/>
</dbReference>
<comment type="caution">
    <text evidence="1">The sequence shown here is derived from an EMBL/GenBank/DDBJ whole genome shotgun (WGS) entry which is preliminary data.</text>
</comment>
<protein>
    <submittedName>
        <fullName evidence="1">WD40-repeat-containing domain protein</fullName>
    </submittedName>
</protein>
<dbReference type="InterPro" id="IPR036047">
    <property type="entry name" value="F-box-like_dom_sf"/>
</dbReference>
<accession>A0A433CX53</accession>
<dbReference type="Gene3D" id="1.20.1280.50">
    <property type="match status" value="1"/>
</dbReference>
<dbReference type="PROSITE" id="PS50082">
    <property type="entry name" value="WD_REPEATS_2"/>
    <property type="match status" value="6"/>
</dbReference>
<dbReference type="PROSITE" id="PS00678">
    <property type="entry name" value="WD_REPEATS_1"/>
    <property type="match status" value="5"/>
</dbReference>